<evidence type="ECO:0000256" key="5">
    <source>
        <dbReference type="ARBA" id="ARBA00023002"/>
    </source>
</evidence>
<dbReference type="SUPFAM" id="SSF54373">
    <property type="entry name" value="FAD-linked reductases, C-terminal domain"/>
    <property type="match status" value="1"/>
</dbReference>
<accession>A0A6P8ICC8</accession>
<dbReference type="Proteomes" id="UP000515163">
    <property type="component" value="Unplaced"/>
</dbReference>
<dbReference type="SUPFAM" id="SSF51971">
    <property type="entry name" value="Nucleotide-binding domain"/>
    <property type="match status" value="1"/>
</dbReference>
<dbReference type="PANTHER" id="PTHR11530">
    <property type="entry name" value="D-AMINO ACID OXIDASE"/>
    <property type="match status" value="1"/>
</dbReference>
<comment type="cofactor">
    <cofactor evidence="1">
        <name>FAD</name>
        <dbReference type="ChEBI" id="CHEBI:57692"/>
    </cofactor>
</comment>
<keyword evidence="3" id="KW-0285">Flavoprotein</keyword>
<dbReference type="PANTHER" id="PTHR11530:SF25">
    <property type="entry name" value="FAD DEPENDENT OXIDOREDUCTASE DOMAIN-CONTAINING PROTEIN"/>
    <property type="match status" value="1"/>
</dbReference>
<evidence type="ECO:0000256" key="4">
    <source>
        <dbReference type="ARBA" id="ARBA00022827"/>
    </source>
</evidence>
<keyword evidence="7" id="KW-1185">Reference proteome</keyword>
<evidence type="ECO:0000256" key="2">
    <source>
        <dbReference type="ARBA" id="ARBA00006730"/>
    </source>
</evidence>
<dbReference type="GO" id="GO:0071949">
    <property type="term" value="F:FAD binding"/>
    <property type="evidence" value="ECO:0007669"/>
    <property type="project" value="InterPro"/>
</dbReference>
<evidence type="ECO:0000256" key="3">
    <source>
        <dbReference type="ARBA" id="ARBA00022630"/>
    </source>
</evidence>
<dbReference type="RefSeq" id="XP_031565196.1">
    <property type="nucleotide sequence ID" value="XM_031709336.1"/>
</dbReference>
<evidence type="ECO:0000256" key="1">
    <source>
        <dbReference type="ARBA" id="ARBA00001974"/>
    </source>
</evidence>
<keyword evidence="5" id="KW-0560">Oxidoreductase</keyword>
<dbReference type="InParanoid" id="A0A6P8ICC8"/>
<dbReference type="Gene3D" id="3.40.50.720">
    <property type="entry name" value="NAD(P)-binding Rossmann-like Domain"/>
    <property type="match status" value="1"/>
</dbReference>
<dbReference type="InterPro" id="IPR023209">
    <property type="entry name" value="DAO"/>
</dbReference>
<dbReference type="Gene3D" id="3.30.9.10">
    <property type="entry name" value="D-Amino Acid Oxidase, subunit A, domain 2"/>
    <property type="match status" value="1"/>
</dbReference>
<dbReference type="GO" id="GO:0003884">
    <property type="term" value="F:D-amino-acid oxidase activity"/>
    <property type="evidence" value="ECO:0007669"/>
    <property type="project" value="InterPro"/>
</dbReference>
<evidence type="ECO:0000259" key="6">
    <source>
        <dbReference type="Pfam" id="PF01266"/>
    </source>
</evidence>
<feature type="domain" description="FAD dependent oxidoreductase" evidence="6">
    <location>
        <begin position="5"/>
        <end position="310"/>
    </location>
</feature>
<dbReference type="GeneID" id="116300457"/>
<protein>
    <submittedName>
        <fullName evidence="8">D-amino-acid oxidase-like</fullName>
    </submittedName>
</protein>
<comment type="similarity">
    <text evidence="2">Belongs to the DAMOX/DASOX family.</text>
</comment>
<evidence type="ECO:0000313" key="8">
    <source>
        <dbReference type="RefSeq" id="XP_031565196.1"/>
    </source>
</evidence>
<dbReference type="Pfam" id="PF01266">
    <property type="entry name" value="DAO"/>
    <property type="match status" value="1"/>
</dbReference>
<dbReference type="GO" id="GO:0019478">
    <property type="term" value="P:D-amino acid catabolic process"/>
    <property type="evidence" value="ECO:0007669"/>
    <property type="project" value="TreeGrafter"/>
</dbReference>
<dbReference type="OrthoDB" id="2015447at2759"/>
<organism evidence="7 8">
    <name type="scientific">Actinia tenebrosa</name>
    <name type="common">Australian red waratah sea anemone</name>
    <dbReference type="NCBI Taxonomy" id="6105"/>
    <lineage>
        <taxon>Eukaryota</taxon>
        <taxon>Metazoa</taxon>
        <taxon>Cnidaria</taxon>
        <taxon>Anthozoa</taxon>
        <taxon>Hexacorallia</taxon>
        <taxon>Actiniaria</taxon>
        <taxon>Actiniidae</taxon>
        <taxon>Actinia</taxon>
    </lineage>
</organism>
<dbReference type="AlphaFoldDB" id="A0A6P8ICC8"/>
<evidence type="ECO:0000313" key="7">
    <source>
        <dbReference type="Proteomes" id="UP000515163"/>
    </source>
</evidence>
<gene>
    <name evidence="8" type="primary">LOC116300457</name>
</gene>
<dbReference type="KEGG" id="aten:116300457"/>
<sequence length="344" mass="39047">MKSNRILVIGAGVIGATTAYELLEKGYEVILLAKQFAQGDYSVTSEVAGAQWEYPPGFCGRHNTDIKLEKPKKWAMVSYNEFKALSKNSSQTGVFWRPMYVLFQQKMEETPEQAQKLKEMSNIPTFRHSASLIKETGISTTDFVPVVDAYCVQAPAIDTVVFMKWIYNECRVKGAKFVKGEIKGKLIEQIKDLKEKYNVDLVMNCTGVAAKELAGDEKVLPLRGFVLKIKNDGVLMPKLKFSLALDYVKLLNLEDENDISNLHFYIIPRGNHSIWIGGSIEENRTDIAEADMSHELARKILDNAKAFFPHCEHSNIKMWNKLLLGYAQLERMKSVMRSTRNVQH</sequence>
<name>A0A6P8ICC8_ACTTE</name>
<proteinExistence type="inferred from homology"/>
<keyword evidence="4" id="KW-0274">FAD</keyword>
<dbReference type="InterPro" id="IPR006076">
    <property type="entry name" value="FAD-dep_OxRdtase"/>
</dbReference>
<dbReference type="GO" id="GO:0005737">
    <property type="term" value="C:cytoplasm"/>
    <property type="evidence" value="ECO:0007669"/>
    <property type="project" value="TreeGrafter"/>
</dbReference>
<reference evidence="8" key="1">
    <citation type="submission" date="2025-08" db="UniProtKB">
        <authorList>
            <consortium name="RefSeq"/>
        </authorList>
    </citation>
    <scope>IDENTIFICATION</scope>
    <source>
        <tissue evidence="8">Tentacle</tissue>
    </source>
</reference>